<feature type="region of interest" description="Disordered" evidence="1">
    <location>
        <begin position="1"/>
        <end position="39"/>
    </location>
</feature>
<feature type="domain" description="Zinc ribbon NADH pyrophosphatase" evidence="2">
    <location>
        <begin position="75"/>
        <end position="97"/>
    </location>
</feature>
<evidence type="ECO:0000313" key="4">
    <source>
        <dbReference type="Proteomes" id="UP000002595"/>
    </source>
</evidence>
<evidence type="ECO:0000313" key="3">
    <source>
        <dbReference type="EMBL" id="ABL87303.1"/>
    </source>
</evidence>
<dbReference type="Proteomes" id="UP000002595">
    <property type="component" value="Chromosome"/>
</dbReference>
<reference evidence="3" key="1">
    <citation type="submission" date="2006-12" db="EMBL/GenBank/DDBJ databases">
        <title>Complete sequence of Pyrobaculum islandicum DSM 4184.</title>
        <authorList>
            <person name="Copeland A."/>
            <person name="Lucas S."/>
            <person name="Lapidus A."/>
            <person name="Barry K."/>
            <person name="Detter J.C."/>
            <person name="Glavina del Rio T."/>
            <person name="Dalin E."/>
            <person name="Tice H."/>
            <person name="Pitluck S."/>
            <person name="Meincke L."/>
            <person name="Brettin T."/>
            <person name="Bruce D."/>
            <person name="Han C."/>
            <person name="Tapia R."/>
            <person name="Gilna P."/>
            <person name="Schmutz J."/>
            <person name="Larimer F."/>
            <person name="Land M."/>
            <person name="Hauser L."/>
            <person name="Kyrpides N."/>
            <person name="Mikhailova N."/>
            <person name="Cozen A.E."/>
            <person name="Fitz-Gibbon S.T."/>
            <person name="House C.H."/>
            <person name="Saltikov C."/>
            <person name="Lowe T."/>
            <person name="Richardson P."/>
        </authorList>
    </citation>
    <scope>NUCLEOTIDE SEQUENCE [LARGE SCALE GENOMIC DNA]</scope>
    <source>
        <strain evidence="3">DSM 4184</strain>
    </source>
</reference>
<gene>
    <name evidence="3" type="ordered locus">Pisl_0120</name>
</gene>
<accession>A1RQS1</accession>
<organism evidence="3 4">
    <name type="scientific">Pyrobaculum islandicum (strain DSM 4184 / JCM 9189 / GEO3)</name>
    <dbReference type="NCBI Taxonomy" id="384616"/>
    <lineage>
        <taxon>Archaea</taxon>
        <taxon>Thermoproteota</taxon>
        <taxon>Thermoprotei</taxon>
        <taxon>Thermoproteales</taxon>
        <taxon>Thermoproteaceae</taxon>
        <taxon>Pyrobaculum</taxon>
    </lineage>
</organism>
<dbReference type="Pfam" id="PF09297">
    <property type="entry name" value="Zn_ribbon_NUD"/>
    <property type="match status" value="1"/>
</dbReference>
<keyword evidence="4" id="KW-1185">Reference proteome</keyword>
<name>A1RQS1_PYRIL</name>
<dbReference type="HOGENOM" id="CLU_2191124_0_0_2"/>
<dbReference type="eggNOG" id="arCOG00687">
    <property type="taxonomic scope" value="Archaea"/>
</dbReference>
<protein>
    <recommendedName>
        <fullName evidence="2">Zinc ribbon NADH pyrophosphatase domain-containing protein</fullName>
    </recommendedName>
</protein>
<evidence type="ECO:0000256" key="1">
    <source>
        <dbReference type="SAM" id="MobiDB-lite"/>
    </source>
</evidence>
<dbReference type="EMBL" id="CP000504">
    <property type="protein sequence ID" value="ABL87303.1"/>
    <property type="molecule type" value="Genomic_DNA"/>
</dbReference>
<feature type="compositionally biased region" description="Basic residues" evidence="1">
    <location>
        <begin position="10"/>
        <end position="20"/>
    </location>
</feature>
<dbReference type="KEGG" id="pis:Pisl_0120"/>
<dbReference type="InterPro" id="IPR015376">
    <property type="entry name" value="Znr_NADH_PPase"/>
</dbReference>
<sequence>MLLNAQDKHHYGHGHHGKPKSRTDSQWRSPCDGSRRGVGEPTVAVRQTYKVVEREVWTGLRQLFYDCGGMGSVLFCPKCGAKMAEERRRVMHCPACGFKAHRDNVSVI</sequence>
<dbReference type="AlphaFoldDB" id="A1RQS1"/>
<evidence type="ECO:0000259" key="2">
    <source>
        <dbReference type="Pfam" id="PF09297"/>
    </source>
</evidence>
<proteinExistence type="predicted"/>